<gene>
    <name evidence="1" type="ORF">NSPZN2_10604</name>
</gene>
<proteinExistence type="predicted"/>
<organism evidence="1 2">
    <name type="scientific">Nitrospira defluvii</name>
    <dbReference type="NCBI Taxonomy" id="330214"/>
    <lineage>
        <taxon>Bacteria</taxon>
        <taxon>Pseudomonadati</taxon>
        <taxon>Nitrospirota</taxon>
        <taxon>Nitrospiria</taxon>
        <taxon>Nitrospirales</taxon>
        <taxon>Nitrospiraceae</taxon>
        <taxon>Nitrospira</taxon>
    </lineage>
</organism>
<evidence type="ECO:0000313" key="2">
    <source>
        <dbReference type="Proteomes" id="UP000675880"/>
    </source>
</evidence>
<dbReference type="EMBL" id="CAJNBJ010000001">
    <property type="protein sequence ID" value="CAE6698725.1"/>
    <property type="molecule type" value="Genomic_DNA"/>
</dbReference>
<dbReference type="RefSeq" id="WP_213040469.1">
    <property type="nucleotide sequence ID" value="NZ_CAJNBJ010000001.1"/>
</dbReference>
<dbReference type="Proteomes" id="UP000675880">
    <property type="component" value="Unassembled WGS sequence"/>
</dbReference>
<keyword evidence="2" id="KW-1185">Reference proteome</keyword>
<dbReference type="PROSITE" id="PS51257">
    <property type="entry name" value="PROKAR_LIPOPROTEIN"/>
    <property type="match status" value="1"/>
</dbReference>
<reference evidence="1 2" key="1">
    <citation type="submission" date="2021-02" db="EMBL/GenBank/DDBJ databases">
        <authorList>
            <person name="Han P."/>
        </authorList>
    </citation>
    <scope>NUCLEOTIDE SEQUENCE [LARGE SCALE GENOMIC DNA]</scope>
    <source>
        <strain evidence="1">Candidatus Nitrospira sp. ZN2</strain>
    </source>
</reference>
<comment type="caution">
    <text evidence="1">The sequence shown here is derived from an EMBL/GenBank/DDBJ whole genome shotgun (WGS) entry which is preliminary data.</text>
</comment>
<sequence length="196" mass="21799">MILLRIVAGILMLSLGGCVGRSAQLVPAGSQTVLSTDQLEAEWPQGWITFRPAEKDEEAVKQGLLFMATRDGFGLQTMRLNKRPLDGEFKYTQKKLSATMLPQEVAAIFLDDIRSHPDIVELKIVENGPATLAGSQGFRANYTYRSKSGLLRQAVTYGCIDKGMLITLGFDAPKRHYFSLDLPTFEQVKDTVRWTS</sequence>
<accession>A0ABM8QIP3</accession>
<evidence type="ECO:0008006" key="3">
    <source>
        <dbReference type="Google" id="ProtNLM"/>
    </source>
</evidence>
<evidence type="ECO:0000313" key="1">
    <source>
        <dbReference type="EMBL" id="CAE6698725.1"/>
    </source>
</evidence>
<protein>
    <recommendedName>
        <fullName evidence="3">Lipoprotein</fullName>
    </recommendedName>
</protein>
<name>A0ABM8QIP3_9BACT</name>